<evidence type="ECO:0000256" key="4">
    <source>
        <dbReference type="ARBA" id="ARBA00022803"/>
    </source>
</evidence>
<evidence type="ECO:0000256" key="3">
    <source>
        <dbReference type="ARBA" id="ARBA00022737"/>
    </source>
</evidence>
<dbReference type="InterPro" id="IPR041243">
    <property type="entry name" value="STI1/HOP_DP"/>
</dbReference>
<comment type="subcellular location">
    <subcellularLocation>
        <location evidence="1">Cytoplasm</location>
    </subcellularLocation>
</comment>
<protein>
    <submittedName>
        <fullName evidence="8">Stress-induced protein sti1</fullName>
    </submittedName>
</protein>
<feature type="repeat" description="TPR" evidence="5">
    <location>
        <begin position="3"/>
        <end position="36"/>
    </location>
</feature>
<dbReference type="InterPro" id="IPR019734">
    <property type="entry name" value="TPR_rpt"/>
</dbReference>
<evidence type="ECO:0000313" key="8">
    <source>
        <dbReference type="EMBL" id="KPI86468.1"/>
    </source>
</evidence>
<sequence length="547" mass="62022">MDAVALKNKGNEEFSAGKYVEAVNSFSKAIELDGENNVLYSNRSACYAAMHKYKDALDDADKCISIKPDWAKGYVRRGAALHGMRRYADAIAAYEKGLKVDPASSACTQGVKDVQAAVARESRDPIARAFTPDAFRKIQENPKLSLLMLQPDYVKMIDTVVRDPSQGKLFMEDQRFGVTLMYLSGIPIPTGDDDEEETRTSPNTTKPAEKPKQEEPLSESEKEALAAKEEGNKLYLSKKFDEALAKYQEAQEKDPKNTLYILNATAVYFEQGDYDKCIEECKRGLEHGRENHCDYTIVGKLMTREAFCLQKQKKYTEAIDLYKRALVEWRNPDTLKKLTECEKEHQKAVEEAYIDPEIAKQKKDEGNQFFKEDKFPEAVAAYTEAIKRNPKEHTSYSNRAAAYLKLGAFNDALKDAEKCIELKPDFVKGYARKGHAYFWTKQYNRALQAYDDGLKVDPNNADCKEGRYRTMMKIQEMATGRSADGDEAARRAMEDPEIASIMQDSYMQLVLQEMQNDPTRIQEYMKDPGISGKINKLISAGIIRFGQ</sequence>
<feature type="repeat" description="TPR" evidence="5">
    <location>
        <begin position="224"/>
        <end position="257"/>
    </location>
</feature>
<dbReference type="Proteomes" id="UP000038009">
    <property type="component" value="Unassembled WGS sequence"/>
</dbReference>
<dbReference type="FunFam" id="1.25.40.10:FF:000027">
    <property type="entry name" value="stress-induced-phosphoprotein 1 isoform X1"/>
    <property type="match status" value="1"/>
</dbReference>
<name>A0A0N1IK79_LEPSE</name>
<feature type="repeat" description="TPR" evidence="5">
    <location>
        <begin position="71"/>
        <end position="104"/>
    </location>
</feature>
<feature type="repeat" description="TPR" evidence="5">
    <location>
        <begin position="393"/>
        <end position="426"/>
    </location>
</feature>
<feature type="domain" description="STI1" evidence="7">
    <location>
        <begin position="495"/>
        <end position="534"/>
    </location>
</feature>
<dbReference type="PANTHER" id="PTHR22904:SF523">
    <property type="entry name" value="STRESS-INDUCED-PHOSPHOPROTEIN 1"/>
    <property type="match status" value="1"/>
</dbReference>
<dbReference type="Gene3D" id="1.25.40.10">
    <property type="entry name" value="Tetratricopeptide repeat domain"/>
    <property type="match status" value="3"/>
</dbReference>
<dbReference type="VEuPathDB" id="TriTrypDB:Lsey_0129_0070"/>
<feature type="compositionally biased region" description="Basic and acidic residues" evidence="6">
    <location>
        <begin position="207"/>
        <end position="224"/>
    </location>
</feature>
<accession>A0A0N1IK79</accession>
<dbReference type="InterPro" id="IPR011990">
    <property type="entry name" value="TPR-like_helical_dom_sf"/>
</dbReference>
<keyword evidence="9" id="KW-1185">Reference proteome</keyword>
<feature type="region of interest" description="Disordered" evidence="6">
    <location>
        <begin position="187"/>
        <end position="224"/>
    </location>
</feature>
<dbReference type="AlphaFoldDB" id="A0A0N1IK79"/>
<dbReference type="InterPro" id="IPR006636">
    <property type="entry name" value="STI1_HS-bd"/>
</dbReference>
<dbReference type="SUPFAM" id="SSF48452">
    <property type="entry name" value="TPR-like"/>
    <property type="match status" value="3"/>
</dbReference>
<feature type="repeat" description="TPR" evidence="5">
    <location>
        <begin position="427"/>
        <end position="460"/>
    </location>
</feature>
<evidence type="ECO:0000256" key="5">
    <source>
        <dbReference type="PROSITE-ProRule" id="PRU00339"/>
    </source>
</evidence>
<feature type="domain" description="STI1" evidence="7">
    <location>
        <begin position="131"/>
        <end position="170"/>
    </location>
</feature>
<dbReference type="FunFam" id="1.25.40.10:FF:000010">
    <property type="entry name" value="Stress-induced phosphoprotein 1"/>
    <property type="match status" value="1"/>
</dbReference>
<dbReference type="Pfam" id="PF00515">
    <property type="entry name" value="TPR_1"/>
    <property type="match status" value="2"/>
</dbReference>
<evidence type="ECO:0000256" key="1">
    <source>
        <dbReference type="ARBA" id="ARBA00004496"/>
    </source>
</evidence>
<dbReference type="Pfam" id="PF17830">
    <property type="entry name" value="STI1-HOP_DP"/>
    <property type="match status" value="2"/>
</dbReference>
<dbReference type="FunFam" id="1.25.40.10:FF:000020">
    <property type="entry name" value="Stress-induced phosphoprotein 1"/>
    <property type="match status" value="1"/>
</dbReference>
<keyword evidence="4 5" id="KW-0802">TPR repeat</keyword>
<dbReference type="SMART" id="SM00727">
    <property type="entry name" value="STI1"/>
    <property type="match status" value="2"/>
</dbReference>
<gene>
    <name evidence="8" type="ORF">ABL78_4452</name>
</gene>
<dbReference type="Pfam" id="PF14559">
    <property type="entry name" value="TPR_19"/>
    <property type="match status" value="1"/>
</dbReference>
<dbReference type="OrthoDB" id="2423701at2759"/>
<keyword evidence="3" id="KW-0677">Repeat</keyword>
<dbReference type="GO" id="GO:0051879">
    <property type="term" value="F:Hsp90 protein binding"/>
    <property type="evidence" value="ECO:0007669"/>
    <property type="project" value="TreeGrafter"/>
</dbReference>
<feature type="repeat" description="TPR" evidence="5">
    <location>
        <begin position="359"/>
        <end position="392"/>
    </location>
</feature>
<organism evidence="8 9">
    <name type="scientific">Leptomonas seymouri</name>
    <dbReference type="NCBI Taxonomy" id="5684"/>
    <lineage>
        <taxon>Eukaryota</taxon>
        <taxon>Discoba</taxon>
        <taxon>Euglenozoa</taxon>
        <taxon>Kinetoplastea</taxon>
        <taxon>Metakinetoplastina</taxon>
        <taxon>Trypanosomatida</taxon>
        <taxon>Trypanosomatidae</taxon>
        <taxon>Leishmaniinae</taxon>
        <taxon>Leptomonas</taxon>
    </lineage>
</organism>
<evidence type="ECO:0000256" key="6">
    <source>
        <dbReference type="SAM" id="MobiDB-lite"/>
    </source>
</evidence>
<dbReference type="OMA" id="MYSAREN"/>
<proteinExistence type="predicted"/>
<keyword evidence="2" id="KW-0963">Cytoplasm</keyword>
<dbReference type="PANTHER" id="PTHR22904">
    <property type="entry name" value="TPR REPEAT CONTAINING PROTEIN"/>
    <property type="match status" value="1"/>
</dbReference>
<evidence type="ECO:0000259" key="7">
    <source>
        <dbReference type="SMART" id="SM00727"/>
    </source>
</evidence>
<comment type="caution">
    <text evidence="8">The sequence shown here is derived from an EMBL/GenBank/DDBJ whole genome shotgun (WGS) entry which is preliminary data.</text>
</comment>
<dbReference type="Pfam" id="PF13181">
    <property type="entry name" value="TPR_8"/>
    <property type="match status" value="1"/>
</dbReference>
<reference evidence="8 9" key="1">
    <citation type="journal article" date="2015" name="PLoS Pathog.">
        <title>Leptomonas seymouri: Adaptations to the Dixenous Life Cycle Analyzed by Genome Sequencing, Transcriptome Profiling and Co-infection with Leishmania donovani.</title>
        <authorList>
            <person name="Kraeva N."/>
            <person name="Butenko A."/>
            <person name="Hlavacova J."/>
            <person name="Kostygov A."/>
            <person name="Myskova J."/>
            <person name="Grybchuk D."/>
            <person name="Lestinova T."/>
            <person name="Votypka J."/>
            <person name="Volf P."/>
            <person name="Opperdoes F."/>
            <person name="Flegontov P."/>
            <person name="Lukes J."/>
            <person name="Yurchenko V."/>
        </authorList>
    </citation>
    <scope>NUCLEOTIDE SEQUENCE [LARGE SCALE GENOMIC DNA]</scope>
    <source>
        <strain evidence="8 9">ATCC 30220</strain>
    </source>
</reference>
<dbReference type="SMART" id="SM00028">
    <property type="entry name" value="TPR"/>
    <property type="match status" value="9"/>
</dbReference>
<evidence type="ECO:0000256" key="2">
    <source>
        <dbReference type="ARBA" id="ARBA00022490"/>
    </source>
</evidence>
<dbReference type="EMBL" id="LJSK01000129">
    <property type="protein sequence ID" value="KPI86468.1"/>
    <property type="molecule type" value="Genomic_DNA"/>
</dbReference>
<dbReference type="GO" id="GO:0005737">
    <property type="term" value="C:cytoplasm"/>
    <property type="evidence" value="ECO:0007669"/>
    <property type="project" value="UniProtKB-SubCell"/>
</dbReference>
<evidence type="ECO:0000313" key="9">
    <source>
        <dbReference type="Proteomes" id="UP000038009"/>
    </source>
</evidence>
<dbReference type="PROSITE" id="PS50005">
    <property type="entry name" value="TPR"/>
    <property type="match status" value="6"/>
</dbReference>
<dbReference type="FunFam" id="1.10.260.100:FF:000002">
    <property type="entry name" value="Stress-induced-phosphoprotein 1 (Hsp70/Hsp90-organizing)"/>
    <property type="match status" value="1"/>
</dbReference>
<dbReference type="Gene3D" id="1.10.260.100">
    <property type="match status" value="2"/>
</dbReference>